<organism evidence="2 3">
    <name type="scientific">Desulfosporosinus acididurans</name>
    <dbReference type="NCBI Taxonomy" id="476652"/>
    <lineage>
        <taxon>Bacteria</taxon>
        <taxon>Bacillati</taxon>
        <taxon>Bacillota</taxon>
        <taxon>Clostridia</taxon>
        <taxon>Eubacteriales</taxon>
        <taxon>Desulfitobacteriaceae</taxon>
        <taxon>Desulfosporosinus</taxon>
    </lineage>
</organism>
<gene>
    <name evidence="2" type="primary">smc_1</name>
    <name evidence="2" type="ORF">DEAC_c01940</name>
</gene>
<dbReference type="Proteomes" id="UP000036356">
    <property type="component" value="Unassembled WGS sequence"/>
</dbReference>
<proteinExistence type="predicted"/>
<dbReference type="AlphaFoldDB" id="A0A0J1FXP3"/>
<reference evidence="2 3" key="1">
    <citation type="submission" date="2015-06" db="EMBL/GenBank/DDBJ databases">
        <title>Draft genome of the moderately acidophilic sulfate reducer Candidatus Desulfosporosinus acididurans strain M1.</title>
        <authorList>
            <person name="Poehlein A."/>
            <person name="Petzsch P."/>
            <person name="Johnson B.D."/>
            <person name="Schloemann M."/>
            <person name="Daniel R."/>
            <person name="Muehling M."/>
        </authorList>
    </citation>
    <scope>NUCLEOTIDE SEQUENCE [LARGE SCALE GENOMIC DNA]</scope>
    <source>
        <strain evidence="2 3">M1</strain>
    </source>
</reference>
<accession>A0A0J1FXP3</accession>
<protein>
    <submittedName>
        <fullName evidence="2">Chromosome partition protein Smc</fullName>
    </submittedName>
</protein>
<dbReference type="PATRIC" id="fig|476652.3.peg.191"/>
<sequence length="180" mass="20875">MEMPDFKRVIRGYEPEAVDQAWAETDRQLSEANAANKELRLQINNLREQNTEWGNRLKSYETMESDLRDALLSAQRAANQIREEANQKAETLSKSARDESDAIIAEANRLAEERKTEIEADLIEKKQEIFKLQEEIQVLIIKRDKLRNLVEKSLQHFEIIQNLLGDPSKIQTLLQQEKGS</sequence>
<dbReference type="STRING" id="476652.DEAC_c01940"/>
<name>A0A0J1FXP3_9FIRM</name>
<feature type="coiled-coil region" evidence="1">
    <location>
        <begin position="29"/>
        <end position="149"/>
    </location>
</feature>
<evidence type="ECO:0000313" key="3">
    <source>
        <dbReference type="Proteomes" id="UP000036356"/>
    </source>
</evidence>
<evidence type="ECO:0000313" key="2">
    <source>
        <dbReference type="EMBL" id="KLU67788.1"/>
    </source>
</evidence>
<evidence type="ECO:0000256" key="1">
    <source>
        <dbReference type="SAM" id="Coils"/>
    </source>
</evidence>
<comment type="caution">
    <text evidence="2">The sequence shown here is derived from an EMBL/GenBank/DDBJ whole genome shotgun (WGS) entry which is preliminary data.</text>
</comment>
<dbReference type="Pfam" id="PF05103">
    <property type="entry name" value="DivIVA"/>
    <property type="match status" value="1"/>
</dbReference>
<dbReference type="InterPro" id="IPR007793">
    <property type="entry name" value="DivIVA_fam"/>
</dbReference>
<keyword evidence="3" id="KW-1185">Reference proteome</keyword>
<dbReference type="EMBL" id="LDZY01000001">
    <property type="protein sequence ID" value="KLU67788.1"/>
    <property type="molecule type" value="Genomic_DNA"/>
</dbReference>
<keyword evidence="1" id="KW-0175">Coiled coil</keyword>